<dbReference type="Gene3D" id="3.40.50.720">
    <property type="entry name" value="NAD(P)-binding Rossmann-like Domain"/>
    <property type="match status" value="2"/>
</dbReference>
<proteinExistence type="inferred from homology"/>
<dbReference type="EMBL" id="JBIPKE010000017">
    <property type="protein sequence ID" value="MFH6984299.1"/>
    <property type="molecule type" value="Genomic_DNA"/>
</dbReference>
<organism evidence="4 5">
    <name type="scientific">Marinoscillum luteum</name>
    <dbReference type="NCBI Taxonomy" id="861051"/>
    <lineage>
        <taxon>Bacteria</taxon>
        <taxon>Pseudomonadati</taxon>
        <taxon>Bacteroidota</taxon>
        <taxon>Cytophagia</taxon>
        <taxon>Cytophagales</taxon>
        <taxon>Reichenbachiellaceae</taxon>
        <taxon>Marinoscillum</taxon>
    </lineage>
</organism>
<evidence type="ECO:0000259" key="2">
    <source>
        <dbReference type="Pfam" id="PF00389"/>
    </source>
</evidence>
<dbReference type="Proteomes" id="UP001610063">
    <property type="component" value="Unassembled WGS sequence"/>
</dbReference>
<comment type="similarity">
    <text evidence="1">Belongs to the D-isomer specific 2-hydroxyacid dehydrogenase family.</text>
</comment>
<evidence type="ECO:0000313" key="4">
    <source>
        <dbReference type="EMBL" id="MFH6984299.1"/>
    </source>
</evidence>
<dbReference type="Pfam" id="PF00389">
    <property type="entry name" value="2-Hacid_dh"/>
    <property type="match status" value="1"/>
</dbReference>
<dbReference type="Pfam" id="PF02826">
    <property type="entry name" value="2-Hacid_dh_C"/>
    <property type="match status" value="1"/>
</dbReference>
<evidence type="ECO:0000256" key="1">
    <source>
        <dbReference type="RuleBase" id="RU003719"/>
    </source>
</evidence>
<dbReference type="PANTHER" id="PTHR42938:SF9">
    <property type="entry name" value="FORMATE DEHYDROGENASE 1"/>
    <property type="match status" value="1"/>
</dbReference>
<keyword evidence="1" id="KW-0560">Oxidoreductase</keyword>
<protein>
    <submittedName>
        <fullName evidence="4">NAD(P)-dependent oxidoreductase</fullName>
    </submittedName>
</protein>
<dbReference type="PANTHER" id="PTHR42938">
    <property type="entry name" value="FORMATE DEHYDROGENASE 1"/>
    <property type="match status" value="1"/>
</dbReference>
<comment type="caution">
    <text evidence="4">The sequence shown here is derived from an EMBL/GenBank/DDBJ whole genome shotgun (WGS) entry which is preliminary data.</text>
</comment>
<evidence type="ECO:0000259" key="3">
    <source>
        <dbReference type="Pfam" id="PF02826"/>
    </source>
</evidence>
<sequence>MNEEGLKVLIVDDMHESITSLFENAGFVPDYRPLIRPEEVREIIHEYHGLVIRSKMSVDRELIDRAVNLKFVARAGAGLDKVDYTYVSSKGIKLINAPEGNRDALAEHTVGMLLTIFNKLNTGTEEVKSGVWNREANRGWELMGRTVGVYGYGYMGAAFAQRLKGFSCRVVAYDKYKSGFSTDYLEEVSLQEFFDEVEILSIHVPLTSETRFLFDEKYFARFKNLKFLLNTSRGEVVKLSAVNDLLKRGVLLGAGLDVLENEKLDKLTEAQRADFEELISYPNVILTPHVAGWTFESYRKINEVLIRKLQAGDLAQLS</sequence>
<dbReference type="InterPro" id="IPR006140">
    <property type="entry name" value="D-isomer_DH_NAD-bd"/>
</dbReference>
<feature type="domain" description="D-isomer specific 2-hydroxyacid dehydrogenase NAD-binding" evidence="3">
    <location>
        <begin position="110"/>
        <end position="291"/>
    </location>
</feature>
<feature type="domain" description="D-isomer specific 2-hydroxyacid dehydrogenase catalytic" evidence="2">
    <location>
        <begin position="8"/>
        <end position="303"/>
    </location>
</feature>
<dbReference type="InterPro" id="IPR036291">
    <property type="entry name" value="NAD(P)-bd_dom_sf"/>
</dbReference>
<dbReference type="RefSeq" id="WP_395417669.1">
    <property type="nucleotide sequence ID" value="NZ_JBIPKE010000017.1"/>
</dbReference>
<accession>A0ABW7N9T4</accession>
<dbReference type="SUPFAM" id="SSF51735">
    <property type="entry name" value="NAD(P)-binding Rossmann-fold domains"/>
    <property type="match status" value="1"/>
</dbReference>
<name>A0ABW7N9T4_9BACT</name>
<reference evidence="4 5" key="1">
    <citation type="journal article" date="2013" name="Int. J. Syst. Evol. Microbiol.">
        <title>Marinoscillum luteum sp. nov., isolated from marine sediment.</title>
        <authorList>
            <person name="Cha I.T."/>
            <person name="Park S.J."/>
            <person name="Kim S.J."/>
            <person name="Kim J.G."/>
            <person name="Jung M.Y."/>
            <person name="Shin K.S."/>
            <person name="Kwon K.K."/>
            <person name="Yang S.H."/>
            <person name="Seo Y.S."/>
            <person name="Rhee S.K."/>
        </authorList>
    </citation>
    <scope>NUCLEOTIDE SEQUENCE [LARGE SCALE GENOMIC DNA]</scope>
    <source>
        <strain evidence="4 5">KCTC 23939</strain>
    </source>
</reference>
<dbReference type="SUPFAM" id="SSF52283">
    <property type="entry name" value="Formate/glycerate dehydrogenase catalytic domain-like"/>
    <property type="match status" value="1"/>
</dbReference>
<gene>
    <name evidence="4" type="ORF">ACHKAR_12670</name>
</gene>
<evidence type="ECO:0000313" key="5">
    <source>
        <dbReference type="Proteomes" id="UP001610063"/>
    </source>
</evidence>
<keyword evidence="5" id="KW-1185">Reference proteome</keyword>
<dbReference type="InterPro" id="IPR006139">
    <property type="entry name" value="D-isomer_2_OHA_DH_cat_dom"/>
</dbReference>